<evidence type="ECO:0000256" key="3">
    <source>
        <dbReference type="ARBA" id="ARBA00022900"/>
    </source>
</evidence>
<dbReference type="GO" id="GO:0004867">
    <property type="term" value="F:serine-type endopeptidase inhibitor activity"/>
    <property type="evidence" value="ECO:0007669"/>
    <property type="project" value="UniProtKB-KW"/>
</dbReference>
<sequence length="87" mass="9637">MFSLAGFPPCKHYVCFNPECCAAGKKFKWPELVGKNGEIAKMTIERENLNVTAIIMPIGSGTINFCCNRVYIFIDTNHSVLNVPIIG</sequence>
<dbReference type="Pfam" id="PF00280">
    <property type="entry name" value="potato_inhibit"/>
    <property type="match status" value="1"/>
</dbReference>
<dbReference type="InterPro" id="IPR036354">
    <property type="entry name" value="Prot_inh_pot1_sf"/>
</dbReference>
<dbReference type="SUPFAM" id="SSF54654">
    <property type="entry name" value="CI-2 family of serine protease inhibitors"/>
    <property type="match status" value="1"/>
</dbReference>
<organism evidence="4">
    <name type="scientific">Brassica oleracea</name>
    <name type="common">Wild cabbage</name>
    <dbReference type="NCBI Taxonomy" id="3712"/>
    <lineage>
        <taxon>Eukaryota</taxon>
        <taxon>Viridiplantae</taxon>
        <taxon>Streptophyta</taxon>
        <taxon>Embryophyta</taxon>
        <taxon>Tracheophyta</taxon>
        <taxon>Spermatophyta</taxon>
        <taxon>Magnoliopsida</taxon>
        <taxon>eudicotyledons</taxon>
        <taxon>Gunneridae</taxon>
        <taxon>Pentapetalae</taxon>
        <taxon>rosids</taxon>
        <taxon>malvids</taxon>
        <taxon>Brassicales</taxon>
        <taxon>Brassicaceae</taxon>
        <taxon>Brassiceae</taxon>
        <taxon>Brassica</taxon>
    </lineage>
</organism>
<dbReference type="InterPro" id="IPR000864">
    <property type="entry name" value="Prot_inh_pot1"/>
</dbReference>
<dbReference type="PANTHER" id="PTHR33091:SF44">
    <property type="entry name" value="SERINE PROTEASE INHIBITOR POTATO INHIBITOR I-TYPE FAMILY PROTEIN"/>
    <property type="match status" value="1"/>
</dbReference>
<accession>A0A3P6AP67</accession>
<reference evidence="4" key="1">
    <citation type="submission" date="2018-11" db="EMBL/GenBank/DDBJ databases">
        <authorList>
            <consortium name="Genoscope - CEA"/>
            <person name="William W."/>
        </authorList>
    </citation>
    <scope>NUCLEOTIDE SEQUENCE</scope>
</reference>
<dbReference type="EMBL" id="LR031872">
    <property type="protein sequence ID" value="VDC89423.1"/>
    <property type="molecule type" value="Genomic_DNA"/>
</dbReference>
<dbReference type="Gene3D" id="3.30.10.10">
    <property type="entry name" value="Trypsin Inhibitor V, subunit A"/>
    <property type="match status" value="1"/>
</dbReference>
<dbReference type="PROSITE" id="PS00285">
    <property type="entry name" value="POTATO_INHIBITOR"/>
    <property type="match status" value="1"/>
</dbReference>
<gene>
    <name evidence="4" type="ORF">BOLC3T14835H</name>
</gene>
<dbReference type="GO" id="GO:0009611">
    <property type="term" value="P:response to wounding"/>
    <property type="evidence" value="ECO:0007669"/>
    <property type="project" value="InterPro"/>
</dbReference>
<name>A0A3P6AP67_BRAOL</name>
<keyword evidence="2" id="KW-0646">Protease inhibitor</keyword>
<dbReference type="AlphaFoldDB" id="A0A3P6AP67"/>
<proteinExistence type="inferred from homology"/>
<comment type="similarity">
    <text evidence="1">Belongs to the protease inhibitor I13 (potato type I serine protease inhibitor) family.</text>
</comment>
<dbReference type="PANTHER" id="PTHR33091">
    <property type="entry name" value="PROTEIN, PUTATIVE, EXPRESSED-RELATED"/>
    <property type="match status" value="1"/>
</dbReference>
<protein>
    <submittedName>
        <fullName evidence="4">Uncharacterized protein</fullName>
    </submittedName>
</protein>
<evidence type="ECO:0000313" key="4">
    <source>
        <dbReference type="EMBL" id="VDC89423.1"/>
    </source>
</evidence>
<evidence type="ECO:0000256" key="2">
    <source>
        <dbReference type="ARBA" id="ARBA00022690"/>
    </source>
</evidence>
<keyword evidence="3" id="KW-0722">Serine protease inhibitor</keyword>
<evidence type="ECO:0000256" key="1">
    <source>
        <dbReference type="ARBA" id="ARBA00008210"/>
    </source>
</evidence>